<comment type="caution">
    <text evidence="4">The sequence shown here is derived from an EMBL/GenBank/DDBJ whole genome shotgun (WGS) entry which is preliminary data.</text>
</comment>
<feature type="transmembrane region" description="Helical" evidence="1">
    <location>
        <begin position="222"/>
        <end position="240"/>
    </location>
</feature>
<name>A0A4R6DPY0_9RHOO</name>
<evidence type="ECO:0000256" key="1">
    <source>
        <dbReference type="SAM" id="Phobius"/>
    </source>
</evidence>
<keyword evidence="1" id="KW-0812">Transmembrane</keyword>
<keyword evidence="5" id="KW-1185">Reference proteome</keyword>
<keyword evidence="1" id="KW-0472">Membrane</keyword>
<organism evidence="4 5">
    <name type="scientific">Azoarcus indigens</name>
    <dbReference type="NCBI Taxonomy" id="29545"/>
    <lineage>
        <taxon>Bacteria</taxon>
        <taxon>Pseudomonadati</taxon>
        <taxon>Pseudomonadota</taxon>
        <taxon>Betaproteobacteria</taxon>
        <taxon>Rhodocyclales</taxon>
        <taxon>Zoogloeaceae</taxon>
        <taxon>Azoarcus</taxon>
    </lineage>
</organism>
<keyword evidence="2" id="KW-0732">Signal</keyword>
<dbReference type="PANTHER" id="PTHR40407:SF1">
    <property type="entry name" value="HEPARAN-ALPHA-GLUCOSAMINIDE N-ACETYLTRANSFERASE CATALYTIC DOMAIN-CONTAINING PROTEIN"/>
    <property type="match status" value="1"/>
</dbReference>
<evidence type="ECO:0000313" key="5">
    <source>
        <dbReference type="Proteomes" id="UP000295129"/>
    </source>
</evidence>
<dbReference type="Proteomes" id="UP000295129">
    <property type="component" value="Unassembled WGS sequence"/>
</dbReference>
<feature type="transmembrane region" description="Helical" evidence="1">
    <location>
        <begin position="252"/>
        <end position="272"/>
    </location>
</feature>
<accession>A0A4R6DPY0</accession>
<reference evidence="4 5" key="1">
    <citation type="submission" date="2019-03" db="EMBL/GenBank/DDBJ databases">
        <title>Genomic Encyclopedia of Type Strains, Phase IV (KMG-IV): sequencing the most valuable type-strain genomes for metagenomic binning, comparative biology and taxonomic classification.</title>
        <authorList>
            <person name="Goeker M."/>
        </authorList>
    </citation>
    <scope>NUCLEOTIDE SEQUENCE [LARGE SCALE GENOMIC DNA]</scope>
    <source>
        <strain evidence="4 5">DSM 12121</strain>
    </source>
</reference>
<evidence type="ECO:0000313" key="4">
    <source>
        <dbReference type="EMBL" id="TDN46933.1"/>
    </source>
</evidence>
<feature type="chain" id="PRO_5020778691" evidence="2">
    <location>
        <begin position="22"/>
        <end position="409"/>
    </location>
</feature>
<protein>
    <submittedName>
        <fullName evidence="4">Putative membrane protein</fullName>
    </submittedName>
</protein>
<dbReference type="InterPro" id="IPR012429">
    <property type="entry name" value="HGSNAT_cat"/>
</dbReference>
<keyword evidence="1" id="KW-1133">Transmembrane helix</keyword>
<dbReference type="Pfam" id="PF07786">
    <property type="entry name" value="HGSNAT_cat"/>
    <property type="match status" value="1"/>
</dbReference>
<feature type="transmembrane region" description="Helical" evidence="1">
    <location>
        <begin position="338"/>
        <end position="359"/>
    </location>
</feature>
<gene>
    <name evidence="4" type="ORF">C7389_1236</name>
</gene>
<feature type="transmembrane region" description="Helical" evidence="1">
    <location>
        <begin position="81"/>
        <end position="101"/>
    </location>
</feature>
<feature type="transmembrane region" description="Helical" evidence="1">
    <location>
        <begin position="143"/>
        <end position="161"/>
    </location>
</feature>
<evidence type="ECO:0000259" key="3">
    <source>
        <dbReference type="Pfam" id="PF07786"/>
    </source>
</evidence>
<dbReference type="OrthoDB" id="508112at2"/>
<dbReference type="AlphaFoldDB" id="A0A4R6DPY0"/>
<feature type="domain" description="Heparan-alpha-glucosaminide N-acetyltransferase catalytic" evidence="3">
    <location>
        <begin position="33"/>
        <end position="248"/>
    </location>
</feature>
<dbReference type="PANTHER" id="PTHR40407">
    <property type="entry name" value="MEMBRANE PROTEIN-LIKE PROTEIN"/>
    <property type="match status" value="1"/>
</dbReference>
<sequence length="409" mass="44705">MSSSASLSPGGAAFASNPAPAAALAQATPRAPRILSIDILRGLVMLVMLLDHVRETLYLHLQVSDPMSVATTPPEVFFSRLAAHFCAPAFVFLTGLSAWLYANPPSGTPRPVKSFLIKRGLLLLALEFTVITFAWSGDLPPRVIYLQVIWAIGLSMIVLALMSGLPRLLLAAIGFVIVFGHNALAGLSFAPDSPFYLPWTLLLHRGPVIAEGALQIKLTYPVLPWIGVILLGWVAAPLYAHTVASSRRVKALLALGAGCLALLLVLRGFNLYGENAPWEYGATRVHTVMSFLNFTKYPPSLDFLLMTLGTALLLLAAFERTDNRATRFLSTFGGAPMFYYIGHLLLLLALYKLGLAVFGPNQGSRFGVAPEQFWVVWVATVVLIPVLYFPCRAFARYKRSSKQAWVRYF</sequence>
<feature type="transmembrane region" description="Helical" evidence="1">
    <location>
        <begin position="300"/>
        <end position="318"/>
    </location>
</feature>
<feature type="transmembrane region" description="Helical" evidence="1">
    <location>
        <begin position="374"/>
        <end position="395"/>
    </location>
</feature>
<feature type="transmembrane region" description="Helical" evidence="1">
    <location>
        <begin position="168"/>
        <end position="190"/>
    </location>
</feature>
<feature type="signal peptide" evidence="2">
    <location>
        <begin position="1"/>
        <end position="21"/>
    </location>
</feature>
<evidence type="ECO:0000256" key="2">
    <source>
        <dbReference type="SAM" id="SignalP"/>
    </source>
</evidence>
<dbReference type="RefSeq" id="WP_133594442.1">
    <property type="nucleotide sequence ID" value="NZ_SNVV01000023.1"/>
</dbReference>
<feature type="transmembrane region" description="Helical" evidence="1">
    <location>
        <begin position="121"/>
        <end position="137"/>
    </location>
</feature>
<dbReference type="EMBL" id="SNVV01000023">
    <property type="protein sequence ID" value="TDN46933.1"/>
    <property type="molecule type" value="Genomic_DNA"/>
</dbReference>
<proteinExistence type="predicted"/>